<protein>
    <submittedName>
        <fullName evidence="2">Uncharacterized protein</fullName>
    </submittedName>
</protein>
<evidence type="ECO:0000313" key="2">
    <source>
        <dbReference type="EMBL" id="KAL0955281.1"/>
    </source>
</evidence>
<name>A0ABR3JIB2_9AGAR</name>
<organism evidence="2 3">
    <name type="scientific">Hohenbuehelia grisea</name>
    <dbReference type="NCBI Taxonomy" id="104357"/>
    <lineage>
        <taxon>Eukaryota</taxon>
        <taxon>Fungi</taxon>
        <taxon>Dikarya</taxon>
        <taxon>Basidiomycota</taxon>
        <taxon>Agaricomycotina</taxon>
        <taxon>Agaricomycetes</taxon>
        <taxon>Agaricomycetidae</taxon>
        <taxon>Agaricales</taxon>
        <taxon>Pleurotineae</taxon>
        <taxon>Pleurotaceae</taxon>
        <taxon>Hohenbuehelia</taxon>
    </lineage>
</organism>
<sequence length="115" mass="12172">MFTQATSRQSVSINNREFSLIFKLSERADPGLTGNQLKSLFCFCRGCRLYMTRVAFSLHQCPSQGVGSSNQAGASSSSNGQARARRARASGSGASNTANNHAIPGTTAKNAIVID</sequence>
<feature type="compositionally biased region" description="Low complexity" evidence="1">
    <location>
        <begin position="89"/>
        <end position="100"/>
    </location>
</feature>
<proteinExistence type="predicted"/>
<accession>A0ABR3JIB2</accession>
<evidence type="ECO:0000256" key="1">
    <source>
        <dbReference type="SAM" id="MobiDB-lite"/>
    </source>
</evidence>
<gene>
    <name evidence="2" type="ORF">HGRIS_004171</name>
</gene>
<evidence type="ECO:0000313" key="3">
    <source>
        <dbReference type="Proteomes" id="UP001556367"/>
    </source>
</evidence>
<keyword evidence="3" id="KW-1185">Reference proteome</keyword>
<dbReference type="EMBL" id="JASNQZ010000007">
    <property type="protein sequence ID" value="KAL0955281.1"/>
    <property type="molecule type" value="Genomic_DNA"/>
</dbReference>
<feature type="compositionally biased region" description="Low complexity" evidence="1">
    <location>
        <begin position="63"/>
        <end position="82"/>
    </location>
</feature>
<dbReference type="Proteomes" id="UP001556367">
    <property type="component" value="Unassembled WGS sequence"/>
</dbReference>
<feature type="region of interest" description="Disordered" evidence="1">
    <location>
        <begin position="63"/>
        <end position="115"/>
    </location>
</feature>
<reference evidence="3" key="1">
    <citation type="submission" date="2024-06" db="EMBL/GenBank/DDBJ databases">
        <title>Multi-omics analyses provide insights into the biosynthesis of the anticancer antibiotic pleurotin in Hohenbuehelia grisea.</title>
        <authorList>
            <person name="Weaver J.A."/>
            <person name="Alberti F."/>
        </authorList>
    </citation>
    <scope>NUCLEOTIDE SEQUENCE [LARGE SCALE GENOMIC DNA]</scope>
    <source>
        <strain evidence="3">T-177</strain>
    </source>
</reference>
<comment type="caution">
    <text evidence="2">The sequence shown here is derived from an EMBL/GenBank/DDBJ whole genome shotgun (WGS) entry which is preliminary data.</text>
</comment>